<reference evidence="19" key="1">
    <citation type="submission" date="2021-01" db="EMBL/GenBank/DDBJ databases">
        <authorList>
            <person name="Corre E."/>
            <person name="Pelletier E."/>
            <person name="Niang G."/>
            <person name="Scheremetjew M."/>
            <person name="Finn R."/>
            <person name="Kale V."/>
            <person name="Holt S."/>
            <person name="Cochrane G."/>
            <person name="Meng A."/>
            <person name="Brown T."/>
            <person name="Cohen L."/>
        </authorList>
    </citation>
    <scope>NUCLEOTIDE SEQUENCE</scope>
    <source>
        <strain evidence="19">CCMP3105</strain>
    </source>
</reference>
<dbReference type="GO" id="GO:0005576">
    <property type="term" value="C:extracellular region"/>
    <property type="evidence" value="ECO:0007669"/>
    <property type="project" value="TreeGrafter"/>
</dbReference>
<dbReference type="InterPro" id="IPR001547">
    <property type="entry name" value="Glyco_hydro_5"/>
</dbReference>
<gene>
    <name evidence="19" type="ORF">AMON00008_LOCUS61787</name>
</gene>
<comment type="function">
    <text evidence="13">Glucosidase involved in the degradation of cellulosic biomass. Active on lichenan.</text>
</comment>
<feature type="transmembrane region" description="Helical" evidence="17">
    <location>
        <begin position="748"/>
        <end position="768"/>
    </location>
</feature>
<evidence type="ECO:0000256" key="8">
    <source>
        <dbReference type="ARBA" id="ARBA00023136"/>
    </source>
</evidence>
<dbReference type="GO" id="GO:0009251">
    <property type="term" value="P:glucan catabolic process"/>
    <property type="evidence" value="ECO:0007669"/>
    <property type="project" value="TreeGrafter"/>
</dbReference>
<evidence type="ECO:0000256" key="5">
    <source>
        <dbReference type="ARBA" id="ARBA00022801"/>
    </source>
</evidence>
<evidence type="ECO:0000256" key="10">
    <source>
        <dbReference type="ARBA" id="ARBA00023295"/>
    </source>
</evidence>
<keyword evidence="10" id="KW-0326">Glycosidase</keyword>
<evidence type="ECO:0000256" key="14">
    <source>
        <dbReference type="ARBA" id="ARBA00038929"/>
    </source>
</evidence>
<protein>
    <recommendedName>
        <fullName evidence="14">glucan 1,3-beta-glucosidase</fullName>
        <ecNumber evidence="14">3.2.1.58</ecNumber>
    </recommendedName>
    <alternativeName>
        <fullName evidence="15">Exo-1,3-beta-glucanase D</fullName>
    </alternativeName>
</protein>
<dbReference type="GO" id="GO:0071555">
    <property type="term" value="P:cell wall organization"/>
    <property type="evidence" value="ECO:0007669"/>
    <property type="project" value="UniProtKB-KW"/>
</dbReference>
<keyword evidence="7 17" id="KW-1133">Transmembrane helix</keyword>
<evidence type="ECO:0000256" key="2">
    <source>
        <dbReference type="ARBA" id="ARBA00005641"/>
    </source>
</evidence>
<keyword evidence="4 17" id="KW-0812">Transmembrane</keyword>
<dbReference type="SUPFAM" id="SSF50405">
    <property type="entry name" value="Actin-crosslinking proteins"/>
    <property type="match status" value="1"/>
</dbReference>
<keyword evidence="11" id="KW-0961">Cell wall biogenesis/degradation</keyword>
<sequence length="819" mass="91615">MAAGSPLHRSTRHVRHGGLRRSARLAVAPLLLAGAGVGAQETRERCRAWRPRRGVRAFVDNRSVLQHPRRSGYVYPRYDARLHHGDEVHLKTAFGNWLTVTDRPVFALQGKPFDLQEVQTGRFCSWAPEGAGGAVSCEDEGAPGKRRFEVAIAGSHMAIRTSQGRYCSDRPQGVACQSKAISSWEAFQFVEAGGGRVRLKGLRGGKFCGDGGRGLVCDQSSERAAPVFRPLVDSELWPVPALSADQHRAATFIVHREDLDSPMVALYCKGRGRYLAAEDGNERLSCSSSSPWYLASARVTFRNVSGPFKWDLRSVTLRATHSGSYLAPSRDWHSQGQALLSSAKEVKWQVLVTGGCETLRPLIRGVNLGNWFLVERWMNASLFQAEAEEGSGAECKAQDEYGLMSLLGPEAGRRKMEEHWSSWITEDDIKWMASHGVNAVRVPFGYWMVFPMPPFVPGQLKYLERLFHWCEKHSISVLLDFHGLKGSQTGTPTSGNCGGCGKDHCGRTWLDFLDEQKLNLEVIRRLAVRFSRSPSYLGFAVANEVSPKVDRDELMSFYQRAYDIIRYQSRDALVVLYGTFTPSLYPWDNVQQASVDVHIYFGWGFGSPTLDQRVNLRRAQKAVAQVHWPVLVGEWSLAANGHRTLHWDSDRRDRFFDRFARMQLQAWETSSTGWFYWNYKTRFRNSTWNYRDVCELGWIPGCTGRLKFGPGEWWRTPTCAYAYMDGQCKGGLLDAGGELASVLGSVGWLHVSSLAALVMAFVAGVVVLRQCTRSPGPSLDDPLPWATLPELPAMPLSTWDIEQEPMMKGAAKVATEFSS</sequence>
<evidence type="ECO:0000256" key="13">
    <source>
        <dbReference type="ARBA" id="ARBA00037126"/>
    </source>
</evidence>
<dbReference type="CDD" id="cd00257">
    <property type="entry name" value="beta-trefoil_FSCN-like"/>
    <property type="match status" value="1"/>
</dbReference>
<evidence type="ECO:0000256" key="12">
    <source>
        <dbReference type="ARBA" id="ARBA00036824"/>
    </source>
</evidence>
<dbReference type="Gene3D" id="2.80.10.50">
    <property type="match status" value="1"/>
</dbReference>
<keyword evidence="8 17" id="KW-0472">Membrane</keyword>
<evidence type="ECO:0000313" key="19">
    <source>
        <dbReference type="EMBL" id="CAE4664149.1"/>
    </source>
</evidence>
<dbReference type="EMBL" id="HBNR01086249">
    <property type="protein sequence ID" value="CAE4664149.1"/>
    <property type="molecule type" value="Transcribed_RNA"/>
</dbReference>
<dbReference type="AlphaFoldDB" id="A0A7S4T3Q1"/>
<evidence type="ECO:0000256" key="16">
    <source>
        <dbReference type="SAM" id="MobiDB-lite"/>
    </source>
</evidence>
<evidence type="ECO:0000256" key="15">
    <source>
        <dbReference type="ARBA" id="ARBA00041260"/>
    </source>
</evidence>
<evidence type="ECO:0000256" key="11">
    <source>
        <dbReference type="ARBA" id="ARBA00023316"/>
    </source>
</evidence>
<dbReference type="Gene3D" id="3.20.20.80">
    <property type="entry name" value="Glycosidases"/>
    <property type="match status" value="1"/>
</dbReference>
<evidence type="ECO:0000256" key="1">
    <source>
        <dbReference type="ARBA" id="ARBA00004401"/>
    </source>
</evidence>
<feature type="compositionally biased region" description="Basic residues" evidence="16">
    <location>
        <begin position="9"/>
        <end position="20"/>
    </location>
</feature>
<dbReference type="PANTHER" id="PTHR31297">
    <property type="entry name" value="GLUCAN ENDO-1,6-BETA-GLUCOSIDASE B"/>
    <property type="match status" value="1"/>
</dbReference>
<dbReference type="InterPro" id="IPR050386">
    <property type="entry name" value="Glycosyl_hydrolase_5"/>
</dbReference>
<evidence type="ECO:0000256" key="7">
    <source>
        <dbReference type="ARBA" id="ARBA00022989"/>
    </source>
</evidence>
<keyword evidence="5" id="KW-0378">Hydrolase</keyword>
<dbReference type="GO" id="GO:0005886">
    <property type="term" value="C:plasma membrane"/>
    <property type="evidence" value="ECO:0007669"/>
    <property type="project" value="UniProtKB-SubCell"/>
</dbReference>
<dbReference type="EC" id="3.2.1.58" evidence="14"/>
<evidence type="ECO:0000256" key="3">
    <source>
        <dbReference type="ARBA" id="ARBA00022475"/>
    </source>
</evidence>
<evidence type="ECO:0000256" key="6">
    <source>
        <dbReference type="ARBA" id="ARBA00022968"/>
    </source>
</evidence>
<organism evidence="19">
    <name type="scientific">Alexandrium monilatum</name>
    <dbReference type="NCBI Taxonomy" id="311494"/>
    <lineage>
        <taxon>Eukaryota</taxon>
        <taxon>Sar</taxon>
        <taxon>Alveolata</taxon>
        <taxon>Dinophyceae</taxon>
        <taxon>Gonyaulacales</taxon>
        <taxon>Pyrocystaceae</taxon>
        <taxon>Alexandrium</taxon>
    </lineage>
</organism>
<dbReference type="SUPFAM" id="SSF51445">
    <property type="entry name" value="(Trans)glycosidases"/>
    <property type="match status" value="1"/>
</dbReference>
<dbReference type="InterPro" id="IPR017853">
    <property type="entry name" value="GH"/>
</dbReference>
<name>A0A7S4T3Q1_9DINO</name>
<keyword evidence="9" id="KW-0325">Glycoprotein</keyword>
<feature type="region of interest" description="Disordered" evidence="16">
    <location>
        <begin position="1"/>
        <end position="20"/>
    </location>
</feature>
<dbReference type="PANTHER" id="PTHR31297:SF34">
    <property type="entry name" value="GLUCAN 1,3-BETA-GLUCOSIDASE 2"/>
    <property type="match status" value="1"/>
</dbReference>
<dbReference type="GO" id="GO:0009986">
    <property type="term" value="C:cell surface"/>
    <property type="evidence" value="ECO:0007669"/>
    <property type="project" value="TreeGrafter"/>
</dbReference>
<dbReference type="GO" id="GO:0004338">
    <property type="term" value="F:glucan exo-1,3-beta-glucosidase activity"/>
    <property type="evidence" value="ECO:0007669"/>
    <property type="project" value="UniProtKB-EC"/>
</dbReference>
<keyword evidence="3" id="KW-1003">Cell membrane</keyword>
<keyword evidence="6" id="KW-0735">Signal-anchor</keyword>
<accession>A0A7S4T3Q1</accession>
<evidence type="ECO:0000259" key="18">
    <source>
        <dbReference type="Pfam" id="PF00150"/>
    </source>
</evidence>
<proteinExistence type="inferred from homology"/>
<evidence type="ECO:0000256" key="17">
    <source>
        <dbReference type="SAM" id="Phobius"/>
    </source>
</evidence>
<evidence type="ECO:0000256" key="4">
    <source>
        <dbReference type="ARBA" id="ARBA00022692"/>
    </source>
</evidence>
<dbReference type="InterPro" id="IPR008999">
    <property type="entry name" value="Actin-crosslinking"/>
</dbReference>
<feature type="domain" description="Glycoside hydrolase family 5" evidence="18">
    <location>
        <begin position="413"/>
        <end position="680"/>
    </location>
</feature>
<comment type="similarity">
    <text evidence="2">Belongs to the glycosyl hydrolase 5 (cellulase A) family.</text>
</comment>
<dbReference type="Pfam" id="PF00150">
    <property type="entry name" value="Cellulase"/>
    <property type="match status" value="1"/>
</dbReference>
<comment type="subcellular location">
    <subcellularLocation>
        <location evidence="1">Cell membrane</location>
        <topology evidence="1">Single-pass type II membrane protein</topology>
    </subcellularLocation>
</comment>
<comment type="catalytic activity">
    <reaction evidence="12">
        <text>Successive hydrolysis of beta-D-glucose units from the non-reducing ends of (1-&gt;3)-beta-D-glucans, releasing alpha-glucose.</text>
        <dbReference type="EC" id="3.2.1.58"/>
    </reaction>
</comment>
<evidence type="ECO:0000256" key="9">
    <source>
        <dbReference type="ARBA" id="ARBA00023180"/>
    </source>
</evidence>